<dbReference type="GO" id="GO:0005840">
    <property type="term" value="C:ribosome"/>
    <property type="evidence" value="ECO:0007669"/>
    <property type="project" value="UniProtKB-KW"/>
</dbReference>
<dbReference type="GO" id="GO:1990904">
    <property type="term" value="C:ribonucleoprotein complex"/>
    <property type="evidence" value="ECO:0007669"/>
    <property type="project" value="UniProtKB-KW"/>
</dbReference>
<dbReference type="AlphaFoldDB" id="A0A7U0KSU7"/>
<dbReference type="EMBL" id="MW438350">
    <property type="protein sequence ID" value="QQW50414.1"/>
    <property type="molecule type" value="Genomic_DNA"/>
</dbReference>
<dbReference type="InterPro" id="IPR001971">
    <property type="entry name" value="Ribosomal_uS11"/>
</dbReference>
<keyword evidence="4" id="KW-0687">Ribonucleoprotein</keyword>
<evidence type="ECO:0000256" key="3">
    <source>
        <dbReference type="ARBA" id="ARBA00022980"/>
    </source>
</evidence>
<dbReference type="InterPro" id="IPR036967">
    <property type="entry name" value="Ribosomal_uS11_sf"/>
</dbReference>
<proteinExistence type="inferred from homology"/>
<dbReference type="PANTHER" id="PTHR11759">
    <property type="entry name" value="40S RIBOSOMAL PROTEIN S14/30S RIBOSOMAL PROTEIN S11"/>
    <property type="match status" value="1"/>
</dbReference>
<dbReference type="PIRSF" id="PIRSF002131">
    <property type="entry name" value="Ribosomal_S11"/>
    <property type="match status" value="1"/>
</dbReference>
<dbReference type="GO" id="GO:0006412">
    <property type="term" value="P:translation"/>
    <property type="evidence" value="ECO:0007669"/>
    <property type="project" value="InterPro"/>
</dbReference>
<dbReference type="HAMAP" id="MF_01310">
    <property type="entry name" value="Ribosomal_uS11"/>
    <property type="match status" value="1"/>
</dbReference>
<reference evidence="5" key="1">
    <citation type="journal article" date="2021" name="Genome Biol. Evol.">
        <title>Mitochondrial genome evolution in pelagophyte algae.</title>
        <authorList>
            <person name="Sibbald S.J."/>
            <person name="Lawton M."/>
            <person name="Archibald J.M."/>
        </authorList>
    </citation>
    <scope>NUCLEOTIDE SEQUENCE</scope>
    <source>
        <strain evidence="5">CCMP1510</strain>
    </source>
</reference>
<keyword evidence="3 5" id="KW-0689">Ribosomal protein</keyword>
<name>A0A7U0KSU7_9STRA</name>
<evidence type="ECO:0000313" key="5">
    <source>
        <dbReference type="EMBL" id="QQW50414.1"/>
    </source>
</evidence>
<gene>
    <name evidence="5" type="primary">rps11</name>
</gene>
<comment type="subcellular location">
    <subcellularLocation>
        <location evidence="1">Plastid</location>
        <location evidence="1">Chloroplast</location>
    </subcellularLocation>
</comment>
<evidence type="ECO:0000256" key="4">
    <source>
        <dbReference type="ARBA" id="ARBA00023274"/>
    </source>
</evidence>
<evidence type="ECO:0000256" key="1">
    <source>
        <dbReference type="ARBA" id="ARBA00004229"/>
    </source>
</evidence>
<accession>A0A7U0KSU7</accession>
<organism evidence="5">
    <name type="scientific">Aureoumbra lagunensis</name>
    <dbReference type="NCBI Taxonomy" id="44058"/>
    <lineage>
        <taxon>Eukaryota</taxon>
        <taxon>Sar</taxon>
        <taxon>Stramenopiles</taxon>
        <taxon>Ochrophyta</taxon>
        <taxon>Pelagophyceae</taxon>
        <taxon>Pelagomonadales</taxon>
        <taxon>Aureoumbra</taxon>
    </lineage>
</organism>
<dbReference type="Pfam" id="PF00411">
    <property type="entry name" value="Ribosomal_S11"/>
    <property type="match status" value="1"/>
</dbReference>
<dbReference type="GO" id="GO:0003735">
    <property type="term" value="F:structural constituent of ribosome"/>
    <property type="evidence" value="ECO:0007669"/>
    <property type="project" value="InterPro"/>
</dbReference>
<geneLocation type="mitochondrion" evidence="5"/>
<dbReference type="GeneID" id="67154322"/>
<comment type="similarity">
    <text evidence="2">Belongs to the universal ribosomal protein uS11 family.</text>
</comment>
<dbReference type="GO" id="GO:0009507">
    <property type="term" value="C:chloroplast"/>
    <property type="evidence" value="ECO:0007669"/>
    <property type="project" value="UniProtKB-SubCell"/>
</dbReference>
<sequence length="119" mass="13718">MFFYETKQTKDYFLFLKCSKNNTIGTLLNLEGKVVCNVSAGCFGYKNSKKRNSYVIQHLIVFISDKLKSKSKNSLLLKIDGVSVARYSVIKEFYKAGIKIKKIYDNSKVPFNGCRYCKR</sequence>
<dbReference type="SUPFAM" id="SSF53137">
    <property type="entry name" value="Translational machinery components"/>
    <property type="match status" value="1"/>
</dbReference>
<protein>
    <submittedName>
        <fullName evidence="5">Ribosomal protein S11</fullName>
    </submittedName>
</protein>
<evidence type="ECO:0000256" key="2">
    <source>
        <dbReference type="ARBA" id="ARBA00006194"/>
    </source>
</evidence>
<dbReference type="RefSeq" id="YP_010152766.1">
    <property type="nucleotide sequence ID" value="NC_057169.1"/>
</dbReference>
<dbReference type="Gene3D" id="3.30.420.80">
    <property type="entry name" value="Ribosomal protein S11"/>
    <property type="match status" value="1"/>
</dbReference>
<keyword evidence="5" id="KW-0496">Mitochondrion</keyword>